<evidence type="ECO:0000259" key="2">
    <source>
        <dbReference type="Pfam" id="PF14771"/>
    </source>
</evidence>
<protein>
    <recommendedName>
        <fullName evidence="2">DUF4476 domain-containing protein</fullName>
    </recommendedName>
</protein>
<feature type="domain" description="DUF4476" evidence="2">
    <location>
        <begin position="62"/>
        <end position="121"/>
    </location>
</feature>
<gene>
    <name evidence="3" type="ORF">Sylvanvirus10_27</name>
</gene>
<feature type="region of interest" description="Disordered" evidence="1">
    <location>
        <begin position="1"/>
        <end position="55"/>
    </location>
</feature>
<proteinExistence type="predicted"/>
<feature type="compositionally biased region" description="Basic and acidic residues" evidence="1">
    <location>
        <begin position="1"/>
        <end position="10"/>
    </location>
</feature>
<evidence type="ECO:0000256" key="1">
    <source>
        <dbReference type="SAM" id="MobiDB-lite"/>
    </source>
</evidence>
<accession>A0A3G5AI28</accession>
<organism evidence="3">
    <name type="scientific">Sylvanvirus sp</name>
    <dbReference type="NCBI Taxonomy" id="2487774"/>
    <lineage>
        <taxon>Viruses</taxon>
    </lineage>
</organism>
<dbReference type="InterPro" id="IPR028011">
    <property type="entry name" value="DUF4476"/>
</dbReference>
<dbReference type="EMBL" id="MK072516">
    <property type="protein sequence ID" value="AYV86830.1"/>
    <property type="molecule type" value="Genomic_DNA"/>
</dbReference>
<dbReference type="Pfam" id="PF14771">
    <property type="entry name" value="DUF4476"/>
    <property type="match status" value="1"/>
</dbReference>
<name>A0A3G5AI28_9VIRU</name>
<sequence length="152" mass="17288">MTTKNKDHPKCLSTTPHFTEEAPPSYDETIETMKPSEVSKLPRHTHSSPICSNQESKTVANINSITIALRSFDYDDGRNDMLKEIASSELKNLSIKDVISILKTFDWDKNKIKAMETLNPHMNPLITRSQKITSIPLVMEWDEGKKGILKFL</sequence>
<evidence type="ECO:0000313" key="3">
    <source>
        <dbReference type="EMBL" id="AYV86830.1"/>
    </source>
</evidence>
<reference evidence="3" key="1">
    <citation type="submission" date="2018-10" db="EMBL/GenBank/DDBJ databases">
        <title>Hidden diversity of soil giant viruses.</title>
        <authorList>
            <person name="Schulz F."/>
            <person name="Alteio L."/>
            <person name="Goudeau D."/>
            <person name="Ryan E.M."/>
            <person name="Malmstrom R.R."/>
            <person name="Blanchard J."/>
            <person name="Woyke T."/>
        </authorList>
    </citation>
    <scope>NUCLEOTIDE SEQUENCE</scope>
    <source>
        <strain evidence="3">SYV1</strain>
    </source>
</reference>